<sequence length="514" mass="56198">MSSRLNSAKTRISPAQEHKVASSPPPPPGRPSARTLNQPNGNAMALNLMTTLGARPAAASRSFSASTTFSSCDTINNGQVAQGRSTSGLPMSSILTSNSGAQRSLSGPIRGSRYPVLRSNVRKSLVGANQPFPVSAAQALPHPSMSTNILPHTPAASQVSHLGPHSVAPTKMLAQAQSLSPVSTVAAIHQPPPVQAGHVPFLKRFTVFPQLPTELQQEIWSIAIAFQYYKEKRLLRVAPDPKSLDRTDDDAEDAQLRIISDIHRRPRLVPSLLHVCQYTRNEASKGYELWGCADPITYEKNNSKVYVKVDIDAFFFGDADLGDFWVFHTFVKESEPENASADDTARGRLIEQIGLIKHFTFDYELCVQMLEYDSLWLANLDSTNQITVAIRNPNHEQFRKDYALSHLKLIVQSTFAEEAAQIIRHMISSSLAASGPELQGLNWPENGLLVNVQTLAMGNATGNTPEDESYLEDVLIEGNRAGVVSDHYLEFRLAIIHANQAPQPPPAPVPTPNN</sequence>
<accession>A0A8H7T8D0</accession>
<dbReference type="PANTHER" id="PTHR35910">
    <property type="entry name" value="2EXR DOMAIN-CONTAINING PROTEIN"/>
    <property type="match status" value="1"/>
</dbReference>
<name>A0A8H7T8D0_9HELO</name>
<organism evidence="3 4">
    <name type="scientific">Cadophora malorum</name>
    <dbReference type="NCBI Taxonomy" id="108018"/>
    <lineage>
        <taxon>Eukaryota</taxon>
        <taxon>Fungi</taxon>
        <taxon>Dikarya</taxon>
        <taxon>Ascomycota</taxon>
        <taxon>Pezizomycotina</taxon>
        <taxon>Leotiomycetes</taxon>
        <taxon>Helotiales</taxon>
        <taxon>Ploettnerulaceae</taxon>
        <taxon>Cadophora</taxon>
    </lineage>
</organism>
<feature type="compositionally biased region" description="Polar residues" evidence="1">
    <location>
        <begin position="81"/>
        <end position="105"/>
    </location>
</feature>
<protein>
    <recommendedName>
        <fullName evidence="2">2EXR domain-containing protein</fullName>
    </recommendedName>
</protein>
<keyword evidence="4" id="KW-1185">Reference proteome</keyword>
<dbReference type="PANTHER" id="PTHR35910:SF6">
    <property type="entry name" value="2EXR DOMAIN-CONTAINING PROTEIN"/>
    <property type="match status" value="1"/>
</dbReference>
<dbReference type="AlphaFoldDB" id="A0A8H7T8D0"/>
<dbReference type="InterPro" id="IPR045518">
    <property type="entry name" value="2EXR"/>
</dbReference>
<dbReference type="EMBL" id="JAFJYH010000240">
    <property type="protein sequence ID" value="KAG4414982.1"/>
    <property type="molecule type" value="Genomic_DNA"/>
</dbReference>
<evidence type="ECO:0000259" key="2">
    <source>
        <dbReference type="Pfam" id="PF20150"/>
    </source>
</evidence>
<gene>
    <name evidence="3" type="ORF">IFR04_011856</name>
</gene>
<evidence type="ECO:0000313" key="4">
    <source>
        <dbReference type="Proteomes" id="UP000664132"/>
    </source>
</evidence>
<feature type="region of interest" description="Disordered" evidence="1">
    <location>
        <begin position="81"/>
        <end position="111"/>
    </location>
</feature>
<proteinExistence type="predicted"/>
<dbReference type="Proteomes" id="UP000664132">
    <property type="component" value="Unassembled WGS sequence"/>
</dbReference>
<dbReference type="OrthoDB" id="3562835at2759"/>
<dbReference type="Pfam" id="PF20150">
    <property type="entry name" value="2EXR"/>
    <property type="match status" value="1"/>
</dbReference>
<feature type="compositionally biased region" description="Polar residues" evidence="1">
    <location>
        <begin position="1"/>
        <end position="10"/>
    </location>
</feature>
<feature type="domain" description="2EXR" evidence="2">
    <location>
        <begin position="205"/>
        <end position="313"/>
    </location>
</feature>
<evidence type="ECO:0000256" key="1">
    <source>
        <dbReference type="SAM" id="MobiDB-lite"/>
    </source>
</evidence>
<evidence type="ECO:0000313" key="3">
    <source>
        <dbReference type="EMBL" id="KAG4414982.1"/>
    </source>
</evidence>
<reference evidence="3" key="1">
    <citation type="submission" date="2021-02" db="EMBL/GenBank/DDBJ databases">
        <title>Genome sequence Cadophora malorum strain M34.</title>
        <authorList>
            <person name="Stefanovic E."/>
            <person name="Vu D."/>
            <person name="Scully C."/>
            <person name="Dijksterhuis J."/>
            <person name="Roader J."/>
            <person name="Houbraken J."/>
        </authorList>
    </citation>
    <scope>NUCLEOTIDE SEQUENCE</scope>
    <source>
        <strain evidence="3">M34</strain>
    </source>
</reference>
<feature type="region of interest" description="Disordered" evidence="1">
    <location>
        <begin position="1"/>
        <end position="40"/>
    </location>
</feature>
<comment type="caution">
    <text evidence="3">The sequence shown here is derived from an EMBL/GenBank/DDBJ whole genome shotgun (WGS) entry which is preliminary data.</text>
</comment>